<comment type="subcellular location">
    <subcellularLocation>
        <location evidence="2">Cytoplasmic vesicle</location>
        <location evidence="2">Secretory vesicle</location>
        <location evidence="2">Synaptic vesicle membrane</location>
        <topology evidence="2">Multi-pass membrane protein</topology>
    </subcellularLocation>
    <subcellularLocation>
        <location evidence="1">Early endosome membrane</location>
    </subcellularLocation>
</comment>
<evidence type="ECO:0000256" key="11">
    <source>
        <dbReference type="SAM" id="Phobius"/>
    </source>
</evidence>
<feature type="non-terminal residue" evidence="12">
    <location>
        <position position="1"/>
    </location>
</feature>
<name>A0A8S4AK41_9TELE</name>
<evidence type="ECO:0000256" key="6">
    <source>
        <dbReference type="ARBA" id="ARBA00022833"/>
    </source>
</evidence>
<dbReference type="OrthoDB" id="5980560at2759"/>
<evidence type="ECO:0000256" key="1">
    <source>
        <dbReference type="ARBA" id="ARBA00004146"/>
    </source>
</evidence>
<evidence type="ECO:0000256" key="10">
    <source>
        <dbReference type="ARBA" id="ARBA00023329"/>
    </source>
</evidence>
<evidence type="ECO:0000256" key="2">
    <source>
        <dbReference type="ARBA" id="ARBA00004644"/>
    </source>
</evidence>
<dbReference type="GO" id="GO:0030672">
    <property type="term" value="C:synaptic vesicle membrane"/>
    <property type="evidence" value="ECO:0007669"/>
    <property type="project" value="UniProtKB-SubCell"/>
</dbReference>
<dbReference type="GO" id="GO:0008270">
    <property type="term" value="F:zinc ion binding"/>
    <property type="evidence" value="ECO:0007669"/>
    <property type="project" value="TreeGrafter"/>
</dbReference>
<dbReference type="EMBL" id="CAJRST010001113">
    <property type="protein sequence ID" value="CAG5865906.1"/>
    <property type="molecule type" value="Genomic_DNA"/>
</dbReference>
<keyword evidence="10" id="KW-0968">Cytoplasmic vesicle</keyword>
<dbReference type="InterPro" id="IPR027469">
    <property type="entry name" value="Cation_efflux_TMD_sf"/>
</dbReference>
<gene>
    <name evidence="12" type="ORF">MMEN_LOCUS2548</name>
</gene>
<keyword evidence="13" id="KW-1185">Reference proteome</keyword>
<accession>A0A8S4AK41</accession>
<dbReference type="Proteomes" id="UP000677803">
    <property type="component" value="Unassembled WGS sequence"/>
</dbReference>
<protein>
    <submittedName>
        <fullName evidence="12">(Atlantic silverside) hypothetical protein</fullName>
    </submittedName>
</protein>
<feature type="transmembrane region" description="Helical" evidence="11">
    <location>
        <begin position="37"/>
        <end position="58"/>
    </location>
</feature>
<keyword evidence="6" id="KW-0862">Zinc</keyword>
<dbReference type="InterPro" id="IPR026765">
    <property type="entry name" value="Tmem163"/>
</dbReference>
<keyword evidence="4 11" id="KW-0812">Transmembrane</keyword>
<dbReference type="SUPFAM" id="SSF161111">
    <property type="entry name" value="Cation efflux protein transmembrane domain-like"/>
    <property type="match status" value="1"/>
</dbReference>
<evidence type="ECO:0000256" key="4">
    <source>
        <dbReference type="ARBA" id="ARBA00022692"/>
    </source>
</evidence>
<dbReference type="AlphaFoldDB" id="A0A8S4AK41"/>
<feature type="non-terminal residue" evidence="12">
    <location>
        <position position="63"/>
    </location>
</feature>
<comment type="caution">
    <text evidence="12">The sequence shown here is derived from an EMBL/GenBank/DDBJ whole genome shotgun (WGS) entry which is preliminary data.</text>
</comment>
<evidence type="ECO:0000256" key="3">
    <source>
        <dbReference type="ARBA" id="ARBA00008731"/>
    </source>
</evidence>
<dbReference type="GO" id="GO:0031901">
    <property type="term" value="C:early endosome membrane"/>
    <property type="evidence" value="ECO:0007669"/>
    <property type="project" value="UniProtKB-SubCell"/>
</dbReference>
<evidence type="ECO:0000256" key="8">
    <source>
        <dbReference type="ARBA" id="ARBA00023018"/>
    </source>
</evidence>
<dbReference type="PANTHER" id="PTHR31937:SF2">
    <property type="entry name" value="TRANSMEMBRANE PROTEIN 163"/>
    <property type="match status" value="1"/>
</dbReference>
<comment type="similarity">
    <text evidence="3">Belongs to the TMEM163 family.</text>
</comment>
<reference evidence="12" key="1">
    <citation type="submission" date="2021-05" db="EMBL/GenBank/DDBJ databases">
        <authorList>
            <person name="Tigano A."/>
        </authorList>
    </citation>
    <scope>NUCLEOTIDE SEQUENCE</scope>
</reference>
<evidence type="ECO:0000256" key="7">
    <source>
        <dbReference type="ARBA" id="ARBA00022989"/>
    </source>
</evidence>
<dbReference type="PANTHER" id="PTHR31937">
    <property type="entry name" value="TRANSMEMBRANE PROTEIN 163"/>
    <property type="match status" value="1"/>
</dbReference>
<evidence type="ECO:0000256" key="5">
    <source>
        <dbReference type="ARBA" id="ARBA00022753"/>
    </source>
</evidence>
<evidence type="ECO:0000313" key="13">
    <source>
        <dbReference type="Proteomes" id="UP000677803"/>
    </source>
</evidence>
<feature type="transmembrane region" description="Helical" evidence="11">
    <location>
        <begin position="6"/>
        <end position="25"/>
    </location>
</feature>
<sequence>DDFLYSVSVVSGISCAVLAVAKLMLGRKLTSRALITDGFNSLVGAIMGFSILVSAEVFKQHAN</sequence>
<keyword evidence="9 11" id="KW-0472">Membrane</keyword>
<proteinExistence type="inferred from homology"/>
<organism evidence="12 13">
    <name type="scientific">Menidia menidia</name>
    <name type="common">Atlantic silverside</name>
    <dbReference type="NCBI Taxonomy" id="238744"/>
    <lineage>
        <taxon>Eukaryota</taxon>
        <taxon>Metazoa</taxon>
        <taxon>Chordata</taxon>
        <taxon>Craniata</taxon>
        <taxon>Vertebrata</taxon>
        <taxon>Euteleostomi</taxon>
        <taxon>Actinopterygii</taxon>
        <taxon>Neopterygii</taxon>
        <taxon>Teleostei</taxon>
        <taxon>Neoteleostei</taxon>
        <taxon>Acanthomorphata</taxon>
        <taxon>Ovalentaria</taxon>
        <taxon>Atherinomorphae</taxon>
        <taxon>Atheriniformes</taxon>
        <taxon>Atherinopsidae</taxon>
        <taxon>Menidiinae</taxon>
        <taxon>Menidia</taxon>
    </lineage>
</organism>
<keyword evidence="5" id="KW-0967">Endosome</keyword>
<keyword evidence="7 11" id="KW-1133">Transmembrane helix</keyword>
<keyword evidence="8" id="KW-0770">Synapse</keyword>
<evidence type="ECO:0000313" key="12">
    <source>
        <dbReference type="EMBL" id="CAG5865906.1"/>
    </source>
</evidence>
<evidence type="ECO:0000256" key="9">
    <source>
        <dbReference type="ARBA" id="ARBA00023136"/>
    </source>
</evidence>